<comment type="caution">
    <text evidence="2">The sequence shown here is derived from an EMBL/GenBank/DDBJ whole genome shotgun (WGS) entry which is preliminary data.</text>
</comment>
<evidence type="ECO:0000313" key="2">
    <source>
        <dbReference type="EMBL" id="MCC9627554.1"/>
    </source>
</evidence>
<evidence type="ECO:0000256" key="1">
    <source>
        <dbReference type="SAM" id="SignalP"/>
    </source>
</evidence>
<organism evidence="2 3">
    <name type="scientific">Blastopirellula sediminis</name>
    <dbReference type="NCBI Taxonomy" id="2894196"/>
    <lineage>
        <taxon>Bacteria</taxon>
        <taxon>Pseudomonadati</taxon>
        <taxon>Planctomycetota</taxon>
        <taxon>Planctomycetia</taxon>
        <taxon>Pirellulales</taxon>
        <taxon>Pirellulaceae</taxon>
        <taxon>Blastopirellula</taxon>
    </lineage>
</organism>
<keyword evidence="3" id="KW-1185">Reference proteome</keyword>
<accession>A0A9X1SHW8</accession>
<proteinExistence type="predicted"/>
<dbReference type="EMBL" id="JAJKFT010000004">
    <property type="protein sequence ID" value="MCC9627554.1"/>
    <property type="molecule type" value="Genomic_DNA"/>
</dbReference>
<sequence>MLRNWLAIVVCILSTGSVLAADFQVTNTIFVDNDMQPFMTTQTIFKENVVYDYSLGQVGQAMIIDFDANRVTLLDPQRKRQLSLDIREIIETSTYMRTHLDLKKPLLTFCNKPQFQVQNEPQNNRVVFGGNPLTYDLTTQPITDKRIVQDYARFCDWSADINFAYSAGLPAQARKEVNGYFSQNNVLPVEIRRVIRDANPAANNTVRSQHVYRWTLNQTDLVTVQHLRDQQAQFEKVTLTDWIQGQAK</sequence>
<name>A0A9X1SHW8_9BACT</name>
<gene>
    <name evidence="2" type="ORF">LOC68_04040</name>
</gene>
<dbReference type="RefSeq" id="WP_230216035.1">
    <property type="nucleotide sequence ID" value="NZ_JAJKFT010000004.1"/>
</dbReference>
<keyword evidence="1" id="KW-0732">Signal</keyword>
<dbReference type="AlphaFoldDB" id="A0A9X1SHW8"/>
<evidence type="ECO:0000313" key="3">
    <source>
        <dbReference type="Proteomes" id="UP001139103"/>
    </source>
</evidence>
<feature type="chain" id="PRO_5040855158" evidence="1">
    <location>
        <begin position="21"/>
        <end position="248"/>
    </location>
</feature>
<protein>
    <submittedName>
        <fullName evidence="2">Uncharacterized protein</fullName>
    </submittedName>
</protein>
<feature type="signal peptide" evidence="1">
    <location>
        <begin position="1"/>
        <end position="20"/>
    </location>
</feature>
<reference evidence="2" key="1">
    <citation type="submission" date="2021-11" db="EMBL/GenBank/DDBJ databases">
        <title>Genome sequence.</title>
        <authorList>
            <person name="Sun Q."/>
        </authorList>
    </citation>
    <scope>NUCLEOTIDE SEQUENCE</scope>
    <source>
        <strain evidence="2">JC732</strain>
    </source>
</reference>
<dbReference type="Proteomes" id="UP001139103">
    <property type="component" value="Unassembled WGS sequence"/>
</dbReference>